<accession>A0ACC2FNS2</accession>
<evidence type="ECO:0000313" key="2">
    <source>
        <dbReference type="Proteomes" id="UP001157502"/>
    </source>
</evidence>
<dbReference type="EMBL" id="CM055751">
    <property type="protein sequence ID" value="KAJ7992971.1"/>
    <property type="molecule type" value="Genomic_DNA"/>
</dbReference>
<name>A0ACC2FNS2_DALPE</name>
<gene>
    <name evidence="1" type="ORF">DPEC_G00267600</name>
</gene>
<dbReference type="Proteomes" id="UP001157502">
    <property type="component" value="Chromosome 24"/>
</dbReference>
<sequence length="167" mass="18101">MFPIVDQLNGSGGLHCSREWGQECSLGEGLNEGFWDKALRGRCSGGPPGRVVAGARGRPLSATGWMNQNRGENQAEPGGAGEKDQRGLQKESGPARPATEETHSQGMTPLPGTGGECHYRYQGKYEIRMEAFTVVEHKQDSQMPAVGTEEGDCSVWIVRRRGIPLHP</sequence>
<proteinExistence type="predicted"/>
<organism evidence="1 2">
    <name type="scientific">Dallia pectoralis</name>
    <name type="common">Alaska blackfish</name>
    <dbReference type="NCBI Taxonomy" id="75939"/>
    <lineage>
        <taxon>Eukaryota</taxon>
        <taxon>Metazoa</taxon>
        <taxon>Chordata</taxon>
        <taxon>Craniata</taxon>
        <taxon>Vertebrata</taxon>
        <taxon>Euteleostomi</taxon>
        <taxon>Actinopterygii</taxon>
        <taxon>Neopterygii</taxon>
        <taxon>Teleostei</taxon>
        <taxon>Protacanthopterygii</taxon>
        <taxon>Esociformes</taxon>
        <taxon>Umbridae</taxon>
        <taxon>Dallia</taxon>
    </lineage>
</organism>
<evidence type="ECO:0000313" key="1">
    <source>
        <dbReference type="EMBL" id="KAJ7992971.1"/>
    </source>
</evidence>
<keyword evidence="2" id="KW-1185">Reference proteome</keyword>
<protein>
    <submittedName>
        <fullName evidence="1">Uncharacterized protein</fullName>
    </submittedName>
</protein>
<comment type="caution">
    <text evidence="1">The sequence shown here is derived from an EMBL/GenBank/DDBJ whole genome shotgun (WGS) entry which is preliminary data.</text>
</comment>
<reference evidence="1" key="1">
    <citation type="submission" date="2021-05" db="EMBL/GenBank/DDBJ databases">
        <authorList>
            <person name="Pan Q."/>
            <person name="Jouanno E."/>
            <person name="Zahm M."/>
            <person name="Klopp C."/>
            <person name="Cabau C."/>
            <person name="Louis A."/>
            <person name="Berthelot C."/>
            <person name="Parey E."/>
            <person name="Roest Crollius H."/>
            <person name="Montfort J."/>
            <person name="Robinson-Rechavi M."/>
            <person name="Bouchez O."/>
            <person name="Lampietro C."/>
            <person name="Lopez Roques C."/>
            <person name="Donnadieu C."/>
            <person name="Postlethwait J."/>
            <person name="Bobe J."/>
            <person name="Dillon D."/>
            <person name="Chandos A."/>
            <person name="von Hippel F."/>
            <person name="Guiguen Y."/>
        </authorList>
    </citation>
    <scope>NUCLEOTIDE SEQUENCE</scope>
    <source>
        <strain evidence="1">YG-Jan2019</strain>
    </source>
</reference>